<dbReference type="Proteomes" id="UP000093226">
    <property type="component" value="Unassembled WGS sequence"/>
</dbReference>
<evidence type="ECO:0008006" key="6">
    <source>
        <dbReference type="Google" id="ProtNLM"/>
    </source>
</evidence>
<evidence type="ECO:0000313" key="2">
    <source>
        <dbReference type="EMBL" id="OCB71282.1"/>
    </source>
</evidence>
<dbReference type="EMBL" id="FNEO01000001">
    <property type="protein sequence ID" value="SDI73734.1"/>
    <property type="molecule type" value="Genomic_DNA"/>
</dbReference>
<feature type="signal peptide" evidence="1">
    <location>
        <begin position="1"/>
        <end position="23"/>
    </location>
</feature>
<dbReference type="AlphaFoldDB" id="A0A1B9DNK5"/>
<keyword evidence="1" id="KW-0732">Signal</keyword>
<proteinExistence type="predicted"/>
<sequence>MKKPTFHLILILIFFISCFTGSAKIAAHVDKTYFLQGKVDEKTIVLKIKCFNESPVRYLNYFFIEEKTDNYLEGNPMGNTWNFTSTDNQKKEISLVIKEEKDGNWKGFWREGANKKINLILSPIVINLDSKYYSYSQNKELDLYDAYKISILNLEKTKTEKISKHFTLNWYLEKESNISLFRLESETKKIKPDSINTVLENIQLSLIHTYFQYNPNRENLTFQPQITLLNETLLSFKLISNTILKNQNPVKTQQAFVLNLQNGVPIALEDIIWFDEKNAKPDANAISETYEYRKKLFAPKVFAILNELYPEKMQSNNCDLNKVSTWAIPNFAITKQGILFSFNHSPTCDFIDWAIIPFEKLTPYLQKKYKLN</sequence>
<dbReference type="STRING" id="551990.SAMN05192550_0683"/>
<organism evidence="2 4">
    <name type="scientific">Flavobacterium glycines</name>
    <dbReference type="NCBI Taxonomy" id="551990"/>
    <lineage>
        <taxon>Bacteria</taxon>
        <taxon>Pseudomonadati</taxon>
        <taxon>Bacteroidota</taxon>
        <taxon>Flavobacteriia</taxon>
        <taxon>Flavobacteriales</taxon>
        <taxon>Flavobacteriaceae</taxon>
        <taxon>Flavobacterium</taxon>
    </lineage>
</organism>
<keyword evidence="5" id="KW-1185">Reference proteome</keyword>
<reference evidence="2" key="2">
    <citation type="submission" date="2016-03" db="EMBL/GenBank/DDBJ databases">
        <authorList>
            <person name="Ploux O."/>
        </authorList>
    </citation>
    <scope>NUCLEOTIDE SEQUENCE</scope>
    <source>
        <strain evidence="2">NBRC 105008</strain>
    </source>
</reference>
<reference evidence="3 5" key="3">
    <citation type="submission" date="2016-10" db="EMBL/GenBank/DDBJ databases">
        <authorList>
            <person name="Varghese N."/>
            <person name="Submissions S."/>
        </authorList>
    </citation>
    <scope>NUCLEOTIDE SEQUENCE [LARGE SCALE GENOMIC DNA]</scope>
    <source>
        <strain evidence="3 5">Gm-149</strain>
    </source>
</reference>
<name>A0A1B9DNK5_9FLAO</name>
<comment type="caution">
    <text evidence="2">The sequence shown here is derived from an EMBL/GenBank/DDBJ whole genome shotgun (WGS) entry which is preliminary data.</text>
</comment>
<dbReference type="RefSeq" id="WP_066327667.1">
    <property type="nucleotide sequence ID" value="NZ_BJVF01000001.1"/>
</dbReference>
<evidence type="ECO:0000313" key="3">
    <source>
        <dbReference type="EMBL" id="SDI73734.1"/>
    </source>
</evidence>
<dbReference type="EMBL" id="LVEO01000018">
    <property type="protein sequence ID" value="OCB71282.1"/>
    <property type="molecule type" value="Genomic_DNA"/>
</dbReference>
<dbReference type="Proteomes" id="UP000182367">
    <property type="component" value="Unassembled WGS sequence"/>
</dbReference>
<dbReference type="PROSITE" id="PS51257">
    <property type="entry name" value="PROKAR_LIPOPROTEIN"/>
    <property type="match status" value="1"/>
</dbReference>
<evidence type="ECO:0000256" key="1">
    <source>
        <dbReference type="SAM" id="SignalP"/>
    </source>
</evidence>
<protein>
    <recommendedName>
        <fullName evidence="6">DUF3298 domain-containing protein</fullName>
    </recommendedName>
</protein>
<evidence type="ECO:0000313" key="5">
    <source>
        <dbReference type="Proteomes" id="UP000182367"/>
    </source>
</evidence>
<accession>A0A1B9DNK5</accession>
<feature type="chain" id="PRO_5008624438" description="DUF3298 domain-containing protein" evidence="1">
    <location>
        <begin position="24"/>
        <end position="372"/>
    </location>
</feature>
<gene>
    <name evidence="2" type="ORF">FBGL_08480</name>
    <name evidence="3" type="ORF">SAMN05192550_0683</name>
</gene>
<reference evidence="4" key="1">
    <citation type="submission" date="2016-03" db="EMBL/GenBank/DDBJ databases">
        <title>Draft genome sequence of Paenibacillus glacialis DSM 22343.</title>
        <authorList>
            <person name="Shin S.-K."/>
            <person name="Yi H."/>
        </authorList>
    </citation>
    <scope>NUCLEOTIDE SEQUENCE [LARGE SCALE GENOMIC DNA]</scope>
    <source>
        <strain evidence="4">NBRC 105008</strain>
    </source>
</reference>
<evidence type="ECO:0000313" key="4">
    <source>
        <dbReference type="Proteomes" id="UP000093226"/>
    </source>
</evidence>
<dbReference type="OrthoDB" id="1315366at2"/>